<feature type="domain" description="Mmc1 C-terminal" evidence="2">
    <location>
        <begin position="395"/>
        <end position="612"/>
    </location>
</feature>
<evidence type="ECO:0000259" key="2">
    <source>
        <dbReference type="Pfam" id="PF23868"/>
    </source>
</evidence>
<dbReference type="Proteomes" id="UP001629113">
    <property type="component" value="Unassembled WGS sequence"/>
</dbReference>
<protein>
    <recommendedName>
        <fullName evidence="2">Mmc1 C-terminal domain-containing protein</fullName>
    </recommendedName>
</protein>
<dbReference type="EMBL" id="JBFCZG010000004">
    <property type="protein sequence ID" value="KAL3422896.1"/>
    <property type="molecule type" value="Genomic_DNA"/>
</dbReference>
<keyword evidence="4" id="KW-1185">Reference proteome</keyword>
<sequence length="657" mass="72739">MPPRITKLAIGLTSSIRPSIAGGRRDVCLICSLSRNFTTPNPQRSRTRRSQLRNQLRNSSSQAEIKEDNAEVGITTKDARNELHGALLDLQKQAGSYVNISRLQLALRGLEQQSGQETIRVAILALANGGTSLRKAKKLLRLIAADPLGDEEEWERTLVDEQGTGRPLLMKIGHNTAEEFGQSSRLLQQLNVNSPTLNGHKLEILVLETDPPSQISEAVDADFRSSVLVPTMEIPTSSTGRYTPVTTPVHRAIIVGDGLIGASRLLALPSLDARDSEITWAAMDLQTTVKDDERSLSFPIVDTALATSALGLFRQSVNNALRYEQDWFSSGVPVVVDWLKSGSGTPGESMKEPLRSLISSLIENTYSRIDEEERKGLGSLLADTISSKDLKALKVELSAWSEFAHTELRDDLDVAFEGRRWRKLGWWKLFWRVDDVSMIATDILSQRFLTFSEKSVIFLSGRIIQSGVVDLTPSTPHNWAYQASTSSREEKFGSVAPDPTLRSLVGRLEDEGTTHLMQRPWPLHIPLTRGYLSNETVPALQALAQKLVLQTLSSSSFASAVAGLVYVSSFSTGLYEAGAVAALGIVWSLRRMQNKWETARKYWEGEVREEGRKAVRATESDLQEIFQPRKRDIEGAEELERVKASLSRAEIALKSVK</sequence>
<dbReference type="Pfam" id="PF23868">
    <property type="entry name" value="Mmc1_C"/>
    <property type="match status" value="1"/>
</dbReference>
<name>A0ABR4PHT3_9HELO</name>
<dbReference type="PANTHER" id="PTHR38644:SF1">
    <property type="entry name" value="EXPRESSED PROTEIN"/>
    <property type="match status" value="1"/>
</dbReference>
<gene>
    <name evidence="3" type="ORF">PVAG01_04643</name>
</gene>
<evidence type="ECO:0000256" key="1">
    <source>
        <dbReference type="SAM" id="MobiDB-lite"/>
    </source>
</evidence>
<comment type="caution">
    <text evidence="3">The sequence shown here is derived from an EMBL/GenBank/DDBJ whole genome shotgun (WGS) entry which is preliminary data.</text>
</comment>
<dbReference type="PANTHER" id="PTHR38644">
    <property type="entry name" value="EXPRESSED PROTEIN"/>
    <property type="match status" value="1"/>
</dbReference>
<organism evidence="3 4">
    <name type="scientific">Phlyctema vagabunda</name>
    <dbReference type="NCBI Taxonomy" id="108571"/>
    <lineage>
        <taxon>Eukaryota</taxon>
        <taxon>Fungi</taxon>
        <taxon>Dikarya</taxon>
        <taxon>Ascomycota</taxon>
        <taxon>Pezizomycotina</taxon>
        <taxon>Leotiomycetes</taxon>
        <taxon>Helotiales</taxon>
        <taxon>Dermateaceae</taxon>
        <taxon>Phlyctema</taxon>
    </lineage>
</organism>
<accession>A0ABR4PHT3</accession>
<dbReference type="InterPro" id="IPR056196">
    <property type="entry name" value="Mmc1_C"/>
</dbReference>
<feature type="compositionally biased region" description="Polar residues" evidence="1">
    <location>
        <begin position="52"/>
        <end position="63"/>
    </location>
</feature>
<feature type="region of interest" description="Disordered" evidence="1">
    <location>
        <begin position="39"/>
        <end position="70"/>
    </location>
</feature>
<evidence type="ECO:0000313" key="3">
    <source>
        <dbReference type="EMBL" id="KAL3422896.1"/>
    </source>
</evidence>
<proteinExistence type="predicted"/>
<evidence type="ECO:0000313" key="4">
    <source>
        <dbReference type="Proteomes" id="UP001629113"/>
    </source>
</evidence>
<dbReference type="Pfam" id="PF23867">
    <property type="entry name" value="Mmc1_N"/>
    <property type="match status" value="1"/>
</dbReference>
<reference evidence="3 4" key="1">
    <citation type="submission" date="2024-06" db="EMBL/GenBank/DDBJ databases">
        <title>Complete genome of Phlyctema vagabunda strain 19-DSS-EL-015.</title>
        <authorList>
            <person name="Fiorenzani C."/>
        </authorList>
    </citation>
    <scope>NUCLEOTIDE SEQUENCE [LARGE SCALE GENOMIC DNA]</scope>
    <source>
        <strain evidence="3 4">19-DSS-EL-015</strain>
    </source>
</reference>